<reference evidence="2 3" key="2">
    <citation type="journal article" date="2016" name="Appl. Microbiol. Biotechnol.">
        <title>Mutations improving production and secretion of extracellular lipase by Burkholderia glumae PG1.</title>
        <authorList>
            <person name="Knapp A."/>
            <person name="Voget S."/>
            <person name="Gao R."/>
            <person name="Zaburannyi N."/>
            <person name="Krysciak D."/>
            <person name="Breuer M."/>
            <person name="Hauer B."/>
            <person name="Streit W.R."/>
            <person name="Muller R."/>
            <person name="Daniel R."/>
            <person name="Jaeger K.E."/>
        </authorList>
    </citation>
    <scope>NUCLEOTIDE SEQUENCE [LARGE SCALE GENOMIC DNA]</scope>
    <source>
        <strain evidence="2 3">PG1</strain>
    </source>
</reference>
<gene>
    <name evidence="2" type="ORF">BGL_2c08990</name>
</gene>
<proteinExistence type="predicted"/>
<evidence type="ECO:0000313" key="2">
    <source>
        <dbReference type="EMBL" id="AJK48977.1"/>
    </source>
</evidence>
<dbReference type="RefSeq" id="WP_042627518.1">
    <property type="nucleotide sequence ID" value="NZ_CP002581.1"/>
</dbReference>
<accession>A0A0B6RUG5</accession>
<protein>
    <recommendedName>
        <fullName evidence="4">DUF2946 domain-containing protein</fullName>
    </recommendedName>
</protein>
<evidence type="ECO:0000256" key="1">
    <source>
        <dbReference type="SAM" id="Phobius"/>
    </source>
</evidence>
<dbReference type="EMBL" id="CP002581">
    <property type="protein sequence ID" value="AJK48977.1"/>
    <property type="molecule type" value="Genomic_DNA"/>
</dbReference>
<dbReference type="AlphaFoldDB" id="A0A0B6RUG5"/>
<keyword evidence="3" id="KW-1185">Reference proteome</keyword>
<dbReference type="HOGENOM" id="CLU_1615888_0_0_4"/>
<feature type="transmembrane region" description="Helical" evidence="1">
    <location>
        <begin position="111"/>
        <end position="132"/>
    </location>
</feature>
<evidence type="ECO:0000313" key="3">
    <source>
        <dbReference type="Proteomes" id="UP000031838"/>
    </source>
</evidence>
<organism evidence="2 3">
    <name type="scientific">Burkholderia plantarii</name>
    <dbReference type="NCBI Taxonomy" id="41899"/>
    <lineage>
        <taxon>Bacteria</taxon>
        <taxon>Pseudomonadati</taxon>
        <taxon>Pseudomonadota</taxon>
        <taxon>Betaproteobacteria</taxon>
        <taxon>Burkholderiales</taxon>
        <taxon>Burkholderiaceae</taxon>
        <taxon>Burkholderia</taxon>
    </lineage>
</organism>
<dbReference type="KEGG" id="bgp:BGL_2c08990"/>
<name>A0A0B6RUG5_BURPL</name>
<dbReference type="Proteomes" id="UP000031838">
    <property type="component" value="Chromosome 2"/>
</dbReference>
<sequence length="164" mass="16459">MNALRHFLLRNGVATRLLWGLILAVLLSRALISGAVMLDPDSPGAGGLVLCSGHGPLVIGAAGVSASFDEQSPITPANDAMALASLLSHHGHDASSGGSTSSGLSGDLCPFGAALFVALGMSLLLVVLFPVAAARRVWARAAACVAARSPSGVRPPSRAPPCFA</sequence>
<keyword evidence="1" id="KW-0472">Membrane</keyword>
<evidence type="ECO:0008006" key="4">
    <source>
        <dbReference type="Google" id="ProtNLM"/>
    </source>
</evidence>
<keyword evidence="1" id="KW-1133">Transmembrane helix</keyword>
<keyword evidence="1" id="KW-0812">Transmembrane</keyword>
<reference evidence="3" key="1">
    <citation type="submission" date="2011-03" db="EMBL/GenBank/DDBJ databases">
        <authorList>
            <person name="Voget S."/>
            <person name="Streit W.R."/>
            <person name="Jaeger K.E."/>
            <person name="Daniel R."/>
        </authorList>
    </citation>
    <scope>NUCLEOTIDE SEQUENCE [LARGE SCALE GENOMIC DNA]</scope>
    <source>
        <strain evidence="3">PG1</strain>
    </source>
</reference>